<dbReference type="SUPFAM" id="SSF56235">
    <property type="entry name" value="N-terminal nucleophile aminohydrolases (Ntn hydrolases)"/>
    <property type="match status" value="1"/>
</dbReference>
<evidence type="ECO:0000256" key="10">
    <source>
        <dbReference type="PIRSR" id="PIRSR000485-2"/>
    </source>
</evidence>
<evidence type="ECO:0000313" key="13">
    <source>
        <dbReference type="Proteomes" id="UP000183080"/>
    </source>
</evidence>
<feature type="binding site" evidence="7 10">
    <location>
        <position position="309"/>
    </location>
    <ligand>
        <name>Mg(2+)</name>
        <dbReference type="ChEBI" id="CHEBI:18420"/>
    </ligand>
</feature>
<keyword evidence="7 10" id="KW-0460">Magnesium</keyword>
<dbReference type="UniPathway" id="UPA00074">
    <property type="reaction ID" value="UER00124"/>
</dbReference>
<dbReference type="EMBL" id="MIZA01000023">
    <property type="protein sequence ID" value="OIR17075.1"/>
    <property type="molecule type" value="Genomic_DNA"/>
</dbReference>
<dbReference type="GO" id="GO:0004044">
    <property type="term" value="F:amidophosphoribosyltransferase activity"/>
    <property type="evidence" value="ECO:0007669"/>
    <property type="project" value="UniProtKB-UniRule"/>
</dbReference>
<sequence length="508" mass="56713">MCGILGILANKGPISNLLYDGLLVLQHRGQDAAGIVVCEEDKLHLRKDNGLVNDVFHKEHIQNLRGRYGIAHVRYPTAGTASAAEAQPLYVNHPYGISLAHNGNLTNADELTRELYKENLRHINTNSDSEILLNILANEIESNRKNINEAPDFTPEDLFKAVKGLHRRCSGGYAVVGMIAGYGLFAFRDPNGIRPLVYGQTKNEENYAWGISSETVALNSLGFEDAYDLAPGEAMFIDINGKMSKKQCSEHTKLSPCIFEYVYFARPDSVIDGISVHQARLNMGTKLAQKILREWPDHDIDVVIPVPDSGRISAIQLAKELDIDYREGLVKNRYIGRTFIMPGQSIRRDSVRKKLNTVDHEFLGKNVLLVDDSIVRGNTSKKIVEMARLSGARKVYFASAAPPVRYPNVYGIDMAASSEFIANKNSVEQIAENMGADRLFYQDLEDLVESIRFESTGPQEFDSSCFNGFYVTENVSSEYLERIEKVRSKSSRQHKGISEEPIGIHNQG</sequence>
<dbReference type="EC" id="2.4.2.14" evidence="7"/>
<dbReference type="GO" id="GO:0006189">
    <property type="term" value="P:'de novo' IMP biosynthetic process"/>
    <property type="evidence" value="ECO:0007669"/>
    <property type="project" value="UniProtKB-UniRule"/>
</dbReference>
<dbReference type="InterPro" id="IPR000836">
    <property type="entry name" value="PRTase_dom"/>
</dbReference>
<feature type="domain" description="Glutamine amidotransferase type-2" evidence="11">
    <location>
        <begin position="2"/>
        <end position="240"/>
    </location>
</feature>
<dbReference type="PROSITE" id="PS51278">
    <property type="entry name" value="GATASE_TYPE_2"/>
    <property type="match status" value="1"/>
</dbReference>
<dbReference type="Gene3D" id="3.60.20.10">
    <property type="entry name" value="Glutamine Phosphoribosylpyrophosphate, subunit 1, domain 1"/>
    <property type="match status" value="1"/>
</dbReference>
<dbReference type="AlphaFoldDB" id="A0A1J5TAC4"/>
<feature type="active site" description="Nucleophile" evidence="7 9">
    <location>
        <position position="2"/>
    </location>
</feature>
<organism evidence="12 13">
    <name type="scientific">Marine Group III euryarchaeote CG-Epi1</name>
    <dbReference type="NCBI Taxonomy" id="1888995"/>
    <lineage>
        <taxon>Archaea</taxon>
        <taxon>Methanobacteriati</taxon>
        <taxon>Thermoplasmatota</taxon>
        <taxon>Thermoplasmata</taxon>
        <taxon>Candidatus Thermoprofundales</taxon>
    </lineage>
</organism>
<dbReference type="InterPro" id="IPR005854">
    <property type="entry name" value="PurF"/>
</dbReference>
<evidence type="ECO:0000256" key="2">
    <source>
        <dbReference type="ARBA" id="ARBA00010138"/>
    </source>
</evidence>
<dbReference type="InterPro" id="IPR029055">
    <property type="entry name" value="Ntn_hydrolases_N"/>
</dbReference>
<dbReference type="InterPro" id="IPR035584">
    <property type="entry name" value="PurF_N"/>
</dbReference>
<reference evidence="12 13" key="1">
    <citation type="submission" date="2016-08" db="EMBL/GenBank/DDBJ databases">
        <title>New Insights into Marine Group III Euryarchaeota, from dark to light.</title>
        <authorList>
            <person name="Haro-Moreno J.M."/>
            <person name="Rodriguez-Valera F."/>
            <person name="Lopez-Garcia P."/>
            <person name="Moreira D."/>
            <person name="Martin-Cuadrado A.B."/>
        </authorList>
    </citation>
    <scope>NUCLEOTIDE SEQUENCE [LARGE SCALE GENOMIC DNA]</scope>
    <source>
        <strain evidence="12">CG-Epi1</strain>
    </source>
</reference>
<comment type="caution">
    <text evidence="7">Lacks conserved residue(s) required for the propagation of feature annotation.</text>
</comment>
<dbReference type="InterPro" id="IPR029057">
    <property type="entry name" value="PRTase-like"/>
</dbReference>
<evidence type="ECO:0000256" key="7">
    <source>
        <dbReference type="HAMAP-Rule" id="MF_01931"/>
    </source>
</evidence>
<dbReference type="Gene3D" id="3.40.50.2020">
    <property type="match status" value="1"/>
</dbReference>
<feature type="binding site" evidence="7 10">
    <location>
        <position position="372"/>
    </location>
    <ligand>
        <name>Mg(2+)</name>
        <dbReference type="ChEBI" id="CHEBI:18420"/>
    </ligand>
</feature>
<comment type="catalytic activity">
    <reaction evidence="7 8">
        <text>5-phospho-beta-D-ribosylamine + L-glutamate + diphosphate = 5-phospho-alpha-D-ribose 1-diphosphate + L-glutamine + H2O</text>
        <dbReference type="Rhea" id="RHEA:14905"/>
        <dbReference type="ChEBI" id="CHEBI:15377"/>
        <dbReference type="ChEBI" id="CHEBI:29985"/>
        <dbReference type="ChEBI" id="CHEBI:33019"/>
        <dbReference type="ChEBI" id="CHEBI:58017"/>
        <dbReference type="ChEBI" id="CHEBI:58359"/>
        <dbReference type="ChEBI" id="CHEBI:58681"/>
        <dbReference type="EC" id="2.4.2.14"/>
    </reaction>
</comment>
<evidence type="ECO:0000256" key="5">
    <source>
        <dbReference type="ARBA" id="ARBA00022755"/>
    </source>
</evidence>
<keyword evidence="6 7" id="KW-0315">Glutamine amidotransferase</keyword>
<comment type="function">
    <text evidence="7">Catalyzes the formation of phosphoribosylamine from phosphoribosylpyrophosphate (PRPP) and glutamine.</text>
</comment>
<accession>A0A1J5TAC4</accession>
<dbReference type="PANTHER" id="PTHR11907">
    <property type="entry name" value="AMIDOPHOSPHORIBOSYLTRANSFERASE"/>
    <property type="match status" value="1"/>
</dbReference>
<keyword evidence="3 7" id="KW-0328">Glycosyltransferase</keyword>
<name>A0A1J5TAC4_9ARCH</name>
<gene>
    <name evidence="7" type="primary">purF</name>
    <name evidence="12" type="ORF">BD935_02690</name>
</gene>
<comment type="similarity">
    <text evidence="2 7 8">In the C-terminal section; belongs to the purine/pyrimidine phosphoribosyltransferase family.</text>
</comment>
<dbReference type="PIRSF" id="PIRSF000485">
    <property type="entry name" value="Amd_phspho_trans"/>
    <property type="match status" value="1"/>
</dbReference>
<dbReference type="HAMAP" id="MF_01931">
    <property type="entry name" value="PurF"/>
    <property type="match status" value="1"/>
</dbReference>
<comment type="cofactor">
    <cofactor evidence="7 10">
        <name>Mg(2+)</name>
        <dbReference type="ChEBI" id="CHEBI:18420"/>
    </cofactor>
    <text evidence="7 10">Binds 1 Mg(2+) ion per subunit.</text>
</comment>
<dbReference type="GO" id="GO:0000287">
    <property type="term" value="F:magnesium ion binding"/>
    <property type="evidence" value="ECO:0007669"/>
    <property type="project" value="UniProtKB-UniRule"/>
</dbReference>
<dbReference type="Pfam" id="PF00156">
    <property type="entry name" value="Pribosyltran"/>
    <property type="match status" value="1"/>
</dbReference>
<proteinExistence type="inferred from homology"/>
<evidence type="ECO:0000256" key="3">
    <source>
        <dbReference type="ARBA" id="ARBA00022676"/>
    </source>
</evidence>
<keyword evidence="4 7" id="KW-0808">Transferase</keyword>
<dbReference type="CDD" id="cd00715">
    <property type="entry name" value="GPATase_N"/>
    <property type="match status" value="1"/>
</dbReference>
<evidence type="ECO:0000256" key="6">
    <source>
        <dbReference type="ARBA" id="ARBA00022962"/>
    </source>
</evidence>
<keyword evidence="5 7" id="KW-0658">Purine biosynthesis</keyword>
<dbReference type="GO" id="GO:0009113">
    <property type="term" value="P:purine nucleobase biosynthetic process"/>
    <property type="evidence" value="ECO:0007669"/>
    <property type="project" value="UniProtKB-UniRule"/>
</dbReference>
<dbReference type="Pfam" id="PF13522">
    <property type="entry name" value="GATase_6"/>
    <property type="match status" value="1"/>
</dbReference>
<dbReference type="NCBIfam" id="TIGR01134">
    <property type="entry name" value="purF"/>
    <property type="match status" value="1"/>
</dbReference>
<evidence type="ECO:0000256" key="4">
    <source>
        <dbReference type="ARBA" id="ARBA00022679"/>
    </source>
</evidence>
<dbReference type="Proteomes" id="UP000183080">
    <property type="component" value="Unassembled WGS sequence"/>
</dbReference>
<keyword evidence="7 10" id="KW-0479">Metal-binding</keyword>
<comment type="pathway">
    <text evidence="1 7 8">Purine metabolism; IMP biosynthesis via de novo pathway; N(1)-(5-phospho-D-ribosyl)glycinamide from 5-phospho-alpha-D-ribose 1-diphosphate: step 1/2.</text>
</comment>
<evidence type="ECO:0000256" key="1">
    <source>
        <dbReference type="ARBA" id="ARBA00005209"/>
    </source>
</evidence>
<dbReference type="SUPFAM" id="SSF53271">
    <property type="entry name" value="PRTase-like"/>
    <property type="match status" value="1"/>
</dbReference>
<evidence type="ECO:0000259" key="11">
    <source>
        <dbReference type="PROSITE" id="PS51278"/>
    </source>
</evidence>
<feature type="binding site" evidence="7 10">
    <location>
        <position position="371"/>
    </location>
    <ligand>
        <name>Mg(2+)</name>
        <dbReference type="ChEBI" id="CHEBI:18420"/>
    </ligand>
</feature>
<dbReference type="STRING" id="1888995.BD935_02690"/>
<evidence type="ECO:0000256" key="8">
    <source>
        <dbReference type="PIRNR" id="PIRNR000485"/>
    </source>
</evidence>
<comment type="caution">
    <text evidence="12">The sequence shown here is derived from an EMBL/GenBank/DDBJ whole genome shotgun (WGS) entry which is preliminary data.</text>
</comment>
<evidence type="ECO:0000313" key="12">
    <source>
        <dbReference type="EMBL" id="OIR17075.1"/>
    </source>
</evidence>
<evidence type="ECO:0000256" key="9">
    <source>
        <dbReference type="PIRSR" id="PIRSR000485-1"/>
    </source>
</evidence>
<dbReference type="CDD" id="cd06223">
    <property type="entry name" value="PRTases_typeI"/>
    <property type="match status" value="1"/>
</dbReference>
<dbReference type="InterPro" id="IPR017932">
    <property type="entry name" value="GATase_2_dom"/>
</dbReference>
<protein>
    <recommendedName>
        <fullName evidence="7">Amidophosphoribosyltransferase</fullName>
        <shortName evidence="7">ATase</shortName>
        <ecNumber evidence="7">2.4.2.14</ecNumber>
    </recommendedName>
    <alternativeName>
        <fullName evidence="7">Glutamine phosphoribosylpyrophosphate amidotransferase</fullName>
        <shortName evidence="7">GPATase</shortName>
    </alternativeName>
</protein>